<dbReference type="Proteomes" id="UP000032141">
    <property type="component" value="Unassembled WGS sequence"/>
</dbReference>
<evidence type="ECO:0000313" key="3">
    <source>
        <dbReference type="Proteomes" id="UP000032141"/>
    </source>
</evidence>
<protein>
    <submittedName>
        <fullName evidence="2">Uncharacterized protein</fullName>
    </submittedName>
</protein>
<sequence length="87" mass="9975">METRSQSRLKEAMVRDVEGSFGSRITILEEKMEDQAEKLNHKLDQHIAEIFEAIRLISYPKGQTSANDDRKSYHPSPMSNSYKSGKC</sequence>
<evidence type="ECO:0000313" key="2">
    <source>
        <dbReference type="EnsemblPlants" id="Bo00692s100.1"/>
    </source>
</evidence>
<dbReference type="AlphaFoldDB" id="A0A0D2ZQM7"/>
<feature type="region of interest" description="Disordered" evidence="1">
    <location>
        <begin position="62"/>
        <end position="87"/>
    </location>
</feature>
<proteinExistence type="predicted"/>
<dbReference type="EnsemblPlants" id="Bo00692s100.1">
    <property type="protein sequence ID" value="Bo00692s100.1"/>
    <property type="gene ID" value="Bo00692s100"/>
</dbReference>
<keyword evidence="3" id="KW-1185">Reference proteome</keyword>
<dbReference type="HOGENOM" id="CLU_2486502_0_0_1"/>
<reference evidence="2" key="2">
    <citation type="submission" date="2015-06" db="UniProtKB">
        <authorList>
            <consortium name="EnsemblPlants"/>
        </authorList>
    </citation>
    <scope>IDENTIFICATION</scope>
</reference>
<dbReference type="Gramene" id="Bo00692s100.1">
    <property type="protein sequence ID" value="Bo00692s100.1"/>
    <property type="gene ID" value="Bo00692s100"/>
</dbReference>
<feature type="compositionally biased region" description="Polar residues" evidence="1">
    <location>
        <begin position="77"/>
        <end position="87"/>
    </location>
</feature>
<evidence type="ECO:0000256" key="1">
    <source>
        <dbReference type="SAM" id="MobiDB-lite"/>
    </source>
</evidence>
<reference evidence="2" key="1">
    <citation type="journal article" date="2014" name="Genome Biol.">
        <title>Transcriptome and methylome profiling reveals relics of genome dominance in the mesopolyploid Brassica oleracea.</title>
        <authorList>
            <person name="Parkin I.A."/>
            <person name="Koh C."/>
            <person name="Tang H."/>
            <person name="Robinson S.J."/>
            <person name="Kagale S."/>
            <person name="Clarke W.E."/>
            <person name="Town C.D."/>
            <person name="Nixon J."/>
            <person name="Krishnakumar V."/>
            <person name="Bidwell S.L."/>
            <person name="Denoeud F."/>
            <person name="Belcram H."/>
            <person name="Links M.G."/>
            <person name="Just J."/>
            <person name="Clarke C."/>
            <person name="Bender T."/>
            <person name="Huebert T."/>
            <person name="Mason A.S."/>
            <person name="Pires J.C."/>
            <person name="Barker G."/>
            <person name="Moore J."/>
            <person name="Walley P.G."/>
            <person name="Manoli S."/>
            <person name="Batley J."/>
            <person name="Edwards D."/>
            <person name="Nelson M.N."/>
            <person name="Wang X."/>
            <person name="Paterson A.H."/>
            <person name="King G."/>
            <person name="Bancroft I."/>
            <person name="Chalhoub B."/>
            <person name="Sharpe A.G."/>
        </authorList>
    </citation>
    <scope>NUCLEOTIDE SEQUENCE [LARGE SCALE GENOMIC DNA]</scope>
    <source>
        <strain evidence="2">cv. TO1000</strain>
    </source>
</reference>
<organism evidence="2 3">
    <name type="scientific">Brassica oleracea var. oleracea</name>
    <dbReference type="NCBI Taxonomy" id="109376"/>
    <lineage>
        <taxon>Eukaryota</taxon>
        <taxon>Viridiplantae</taxon>
        <taxon>Streptophyta</taxon>
        <taxon>Embryophyta</taxon>
        <taxon>Tracheophyta</taxon>
        <taxon>Spermatophyta</taxon>
        <taxon>Magnoliopsida</taxon>
        <taxon>eudicotyledons</taxon>
        <taxon>Gunneridae</taxon>
        <taxon>Pentapetalae</taxon>
        <taxon>rosids</taxon>
        <taxon>malvids</taxon>
        <taxon>Brassicales</taxon>
        <taxon>Brassicaceae</taxon>
        <taxon>Brassiceae</taxon>
        <taxon>Brassica</taxon>
    </lineage>
</organism>
<accession>A0A0D2ZQM7</accession>
<name>A0A0D2ZQM7_BRAOL</name>